<evidence type="ECO:0000313" key="2">
    <source>
        <dbReference type="EMBL" id="QND73648.1"/>
    </source>
</evidence>
<reference evidence="3" key="1">
    <citation type="journal article" date="2020" name="Mol. Plant Microbe">
        <title>Rhizobial microsymbionts of the narrowly endemic Oxytropis species growing in Kamchatka are characterized by significant genetic diversity and possess a set of genes that are associated with T3SS and T6SS secretion systems and can affect the development of symbiosis.</title>
        <authorList>
            <person name="Safronova V."/>
            <person name="Guro P."/>
            <person name="Sazanova A."/>
            <person name="Kuznetsova I."/>
            <person name="Belimov A."/>
            <person name="Yakubov V."/>
            <person name="Chirak E."/>
            <person name="Afonin A."/>
            <person name="Gogolev Y."/>
            <person name="Andronov E."/>
            <person name="Tikhonovich I."/>
        </authorList>
    </citation>
    <scope>NUCLEOTIDE SEQUENCE [LARGE SCALE GENOMIC DNA]</scope>
    <source>
        <strain evidence="3">581</strain>
    </source>
</reference>
<name>A0A7G6U3R6_9BRAD</name>
<organism evidence="2 3">
    <name type="scientific">Tardiphaga robiniae</name>
    <dbReference type="NCBI Taxonomy" id="943830"/>
    <lineage>
        <taxon>Bacteria</taxon>
        <taxon>Pseudomonadati</taxon>
        <taxon>Pseudomonadota</taxon>
        <taxon>Alphaproteobacteria</taxon>
        <taxon>Hyphomicrobiales</taxon>
        <taxon>Nitrobacteraceae</taxon>
        <taxon>Tardiphaga</taxon>
    </lineage>
</organism>
<protein>
    <submittedName>
        <fullName evidence="2">Uncharacterized protein</fullName>
    </submittedName>
</protein>
<gene>
    <name evidence="2" type="ORF">HB776_22425</name>
</gene>
<sequence>MSVIGDPQISALRQRVVNVGGRQIGFGFIWEPYRAVWPAKFGQGGMSEAAIGFLRKFDVPTQYNAERAAARVVGRRFAAMMSFLSAGHIVAEGIPRGGGAAVAVPRSLWQRSETHIDLENGDIIEMNRHADDHTTALSKPIFTGLMLQRPAAPSLPSVVQKQTLTPETTASFDNKAAAIITKTTSRDACKLWLCRLMTESPVQRPKAKREFWQEARSKWPNSLAERAFNKAWDDAVETSGAVIWSAGGRPKKPSQSKPPHE</sequence>
<accession>A0A7G6U3R6</accession>
<evidence type="ECO:0000256" key="1">
    <source>
        <dbReference type="SAM" id="MobiDB-lite"/>
    </source>
</evidence>
<dbReference type="RefSeq" id="WP_184512321.1">
    <property type="nucleotide sequence ID" value="NZ_CP050292.1"/>
</dbReference>
<evidence type="ECO:0000313" key="3">
    <source>
        <dbReference type="Proteomes" id="UP000515291"/>
    </source>
</evidence>
<dbReference type="AlphaFoldDB" id="A0A7G6U3R6"/>
<dbReference type="EMBL" id="CP050292">
    <property type="protein sequence ID" value="QND73648.1"/>
    <property type="molecule type" value="Genomic_DNA"/>
</dbReference>
<dbReference type="KEGG" id="trb:HB776_22425"/>
<dbReference type="Proteomes" id="UP000515291">
    <property type="component" value="Chromosome"/>
</dbReference>
<feature type="region of interest" description="Disordered" evidence="1">
    <location>
        <begin position="242"/>
        <end position="261"/>
    </location>
</feature>
<proteinExistence type="predicted"/>